<dbReference type="AlphaFoldDB" id="A0A811NN09"/>
<dbReference type="EMBL" id="CAJGYO010000005">
    <property type="protein sequence ID" value="CAD6227945.1"/>
    <property type="molecule type" value="Genomic_DNA"/>
</dbReference>
<feature type="domain" description="Sulfotransferase" evidence="5">
    <location>
        <begin position="69"/>
        <end position="332"/>
    </location>
</feature>
<keyword evidence="7" id="KW-1185">Reference proteome</keyword>
<name>A0A811NN09_9POAL</name>
<dbReference type="EC" id="2.8.2.-" evidence="3"/>
<comment type="caution">
    <text evidence="6">The sequence shown here is derived from an EMBL/GenBank/DDBJ whole genome shotgun (WGS) entry which is preliminary data.</text>
</comment>
<evidence type="ECO:0000256" key="4">
    <source>
        <dbReference type="SAM" id="MobiDB-lite"/>
    </source>
</evidence>
<dbReference type="Gene3D" id="3.40.50.300">
    <property type="entry name" value="P-loop containing nucleotide triphosphate hydrolases"/>
    <property type="match status" value="1"/>
</dbReference>
<dbReference type="InterPro" id="IPR027417">
    <property type="entry name" value="P-loop_NTPase"/>
</dbReference>
<dbReference type="InterPro" id="IPR000863">
    <property type="entry name" value="Sulfotransferase_dom"/>
</dbReference>
<gene>
    <name evidence="6" type="ORF">NCGR_LOCUS18879</name>
</gene>
<dbReference type="PANTHER" id="PTHR11783">
    <property type="entry name" value="SULFOTRANSFERASE SULT"/>
    <property type="match status" value="1"/>
</dbReference>
<feature type="compositionally biased region" description="Basic and acidic residues" evidence="4">
    <location>
        <begin position="1"/>
        <end position="10"/>
    </location>
</feature>
<proteinExistence type="inferred from homology"/>
<evidence type="ECO:0000256" key="1">
    <source>
        <dbReference type="ARBA" id="ARBA00005771"/>
    </source>
</evidence>
<keyword evidence="2 3" id="KW-0808">Transferase</keyword>
<reference evidence="6" key="1">
    <citation type="submission" date="2020-10" db="EMBL/GenBank/DDBJ databases">
        <authorList>
            <person name="Han B."/>
            <person name="Lu T."/>
            <person name="Zhao Q."/>
            <person name="Huang X."/>
            <person name="Zhao Y."/>
        </authorList>
    </citation>
    <scope>NUCLEOTIDE SEQUENCE</scope>
</reference>
<evidence type="ECO:0000313" key="7">
    <source>
        <dbReference type="Proteomes" id="UP000604825"/>
    </source>
</evidence>
<comment type="similarity">
    <text evidence="1 3">Belongs to the sulfotransferase 1 family.</text>
</comment>
<dbReference type="Proteomes" id="UP000604825">
    <property type="component" value="Unassembled WGS sequence"/>
</dbReference>
<dbReference type="GO" id="GO:0008146">
    <property type="term" value="F:sulfotransferase activity"/>
    <property type="evidence" value="ECO:0007669"/>
    <property type="project" value="InterPro"/>
</dbReference>
<dbReference type="OrthoDB" id="205623at2759"/>
<protein>
    <recommendedName>
        <fullName evidence="3">Sulfotransferase</fullName>
        <ecNumber evidence="3">2.8.2.-</ecNumber>
    </recommendedName>
</protein>
<feature type="region of interest" description="Disordered" evidence="4">
    <location>
        <begin position="1"/>
        <end position="20"/>
    </location>
</feature>
<evidence type="ECO:0000256" key="2">
    <source>
        <dbReference type="ARBA" id="ARBA00022679"/>
    </source>
</evidence>
<dbReference type="SUPFAM" id="SSF52540">
    <property type="entry name" value="P-loop containing nucleoside triphosphate hydrolases"/>
    <property type="match status" value="1"/>
</dbReference>
<dbReference type="Pfam" id="PF00685">
    <property type="entry name" value="Sulfotransfer_1"/>
    <property type="match status" value="1"/>
</dbReference>
<evidence type="ECO:0000259" key="5">
    <source>
        <dbReference type="Pfam" id="PF00685"/>
    </source>
</evidence>
<organism evidence="6 7">
    <name type="scientific">Miscanthus lutarioriparius</name>
    <dbReference type="NCBI Taxonomy" id="422564"/>
    <lineage>
        <taxon>Eukaryota</taxon>
        <taxon>Viridiplantae</taxon>
        <taxon>Streptophyta</taxon>
        <taxon>Embryophyta</taxon>
        <taxon>Tracheophyta</taxon>
        <taxon>Spermatophyta</taxon>
        <taxon>Magnoliopsida</taxon>
        <taxon>Liliopsida</taxon>
        <taxon>Poales</taxon>
        <taxon>Poaceae</taxon>
        <taxon>PACMAD clade</taxon>
        <taxon>Panicoideae</taxon>
        <taxon>Andropogonodae</taxon>
        <taxon>Andropogoneae</taxon>
        <taxon>Saccharinae</taxon>
        <taxon>Miscanthus</taxon>
    </lineage>
</organism>
<evidence type="ECO:0000313" key="6">
    <source>
        <dbReference type="EMBL" id="CAD6227945.1"/>
    </source>
</evidence>
<feature type="compositionally biased region" description="Polar residues" evidence="4">
    <location>
        <begin position="11"/>
        <end position="20"/>
    </location>
</feature>
<evidence type="ECO:0000256" key="3">
    <source>
        <dbReference type="RuleBase" id="RU361155"/>
    </source>
</evidence>
<sequence>MAQVHSEIKESFTNYPSESSNSEEADLVARLPTREGWMTPLTLYNQCWLRSHTLGKFMSVRDNFKPRGDDIILATHPKSGTNWLKALAFTIFNRSRCSLSDHPLLTTHPQMAVPFIGFSSTGGGDLDHLETLPSPRLLSTHLPLSLLPPAVSTLGCRVVYLCRDPKDAFVSRWHFENMIGTGAPVGLDAAFAMFCEGCSPFGPFWEHYLQYWKESSARPREVMFLRYEQMASDTLEVARKLASFLGVPFTQEEDDRGVAQQVVSFCSFDSLRNFQANKASDSDGVEAAGGKLFFQRSSVFRKGKVGDWANHMSKEMAEKMDRLVEDKFKGSGLVF</sequence>
<accession>A0A811NN09</accession>